<feature type="domain" description="Glycosyl transferase family 3" evidence="10">
    <location>
        <begin position="76"/>
        <end position="322"/>
    </location>
</feature>
<evidence type="ECO:0000313" key="12">
    <source>
        <dbReference type="EMBL" id="TKB49978.1"/>
    </source>
</evidence>
<keyword evidence="9" id="KW-0479">Metal-binding</keyword>
<evidence type="ECO:0000259" key="11">
    <source>
        <dbReference type="Pfam" id="PF02885"/>
    </source>
</evidence>
<dbReference type="Proteomes" id="UP000305674">
    <property type="component" value="Unassembled WGS sequence"/>
</dbReference>
<dbReference type="GO" id="GO:0005829">
    <property type="term" value="C:cytosol"/>
    <property type="evidence" value="ECO:0007669"/>
    <property type="project" value="TreeGrafter"/>
</dbReference>
<feature type="binding site" evidence="9">
    <location>
        <begin position="111"/>
        <end position="119"/>
    </location>
    <ligand>
        <name>5-phospho-alpha-D-ribose 1-diphosphate</name>
        <dbReference type="ChEBI" id="CHEBI:58017"/>
    </ligand>
</feature>
<keyword evidence="4 9" id="KW-0808">Transferase</keyword>
<dbReference type="GO" id="GO:0000162">
    <property type="term" value="P:L-tryptophan biosynthetic process"/>
    <property type="evidence" value="ECO:0007669"/>
    <property type="project" value="UniProtKB-UniRule"/>
</dbReference>
<dbReference type="Gene3D" id="3.40.1030.10">
    <property type="entry name" value="Nucleoside phosphorylase/phosphoribosyltransferase catalytic domain"/>
    <property type="match status" value="1"/>
</dbReference>
<dbReference type="Gene3D" id="1.20.970.10">
    <property type="entry name" value="Transferase, Pyrimidine Nucleoside Phosphorylase, Chain C"/>
    <property type="match status" value="1"/>
</dbReference>
<keyword evidence="9" id="KW-0460">Magnesium</keyword>
<comment type="subunit">
    <text evidence="9">Homodimer.</text>
</comment>
<feature type="binding site" evidence="9">
    <location>
        <position position="123"/>
    </location>
    <ligand>
        <name>5-phospho-alpha-D-ribose 1-diphosphate</name>
        <dbReference type="ChEBI" id="CHEBI:58017"/>
    </ligand>
</feature>
<reference evidence="12 13" key="1">
    <citation type="submission" date="2019-04" db="EMBL/GenBank/DDBJ databases">
        <authorList>
            <person name="Hwang J.C."/>
        </authorList>
    </citation>
    <scope>NUCLEOTIDE SEQUENCE [LARGE SCALE GENOMIC DNA]</scope>
    <source>
        <strain evidence="12 13">IMCC35001</strain>
    </source>
</reference>
<dbReference type="InterPro" id="IPR000312">
    <property type="entry name" value="Glycosyl_Trfase_fam3"/>
</dbReference>
<dbReference type="AlphaFoldDB" id="A0A4U1BFH1"/>
<dbReference type="InterPro" id="IPR005940">
    <property type="entry name" value="Anthranilate_Pribosyl_Tfrase"/>
</dbReference>
<keyword evidence="5 9" id="KW-0822">Tryptophan biosynthesis</keyword>
<dbReference type="RefSeq" id="WP_136852526.1">
    <property type="nucleotide sequence ID" value="NZ_SWCI01000003.1"/>
</dbReference>
<dbReference type="GO" id="GO:0004048">
    <property type="term" value="F:anthranilate phosphoribosyltransferase activity"/>
    <property type="evidence" value="ECO:0007669"/>
    <property type="project" value="UniProtKB-UniRule"/>
</dbReference>
<dbReference type="NCBIfam" id="TIGR01245">
    <property type="entry name" value="trpD"/>
    <property type="match status" value="1"/>
</dbReference>
<accession>A0A4U1BFH1</accession>
<dbReference type="SUPFAM" id="SSF52418">
    <property type="entry name" value="Nucleoside phosphorylase/phosphoribosyltransferase catalytic domain"/>
    <property type="match status" value="1"/>
</dbReference>
<evidence type="ECO:0000313" key="13">
    <source>
        <dbReference type="Proteomes" id="UP000305674"/>
    </source>
</evidence>
<evidence type="ECO:0000256" key="6">
    <source>
        <dbReference type="ARBA" id="ARBA00023141"/>
    </source>
</evidence>
<comment type="similarity">
    <text evidence="8">In the C-terminal section; belongs to the anthranilate phosphoribosyltransferase family.</text>
</comment>
<feature type="binding site" evidence="9">
    <location>
        <begin position="86"/>
        <end position="87"/>
    </location>
    <ligand>
        <name>5-phospho-alpha-D-ribose 1-diphosphate</name>
        <dbReference type="ChEBI" id="CHEBI:58017"/>
    </ligand>
</feature>
<comment type="function">
    <text evidence="9">Catalyzes the transfer of the phosphoribosyl group of 5-phosphorylribose-1-pyrophosphate (PRPP) to anthranilate to yield N-(5'-phosphoribosyl)-anthranilate (PRA).</text>
</comment>
<evidence type="ECO:0000256" key="5">
    <source>
        <dbReference type="ARBA" id="ARBA00022822"/>
    </source>
</evidence>
<evidence type="ECO:0000256" key="4">
    <source>
        <dbReference type="ARBA" id="ARBA00022679"/>
    </source>
</evidence>
<name>A0A4U1BFH1_9GAMM</name>
<dbReference type="EC" id="2.4.2.18" evidence="9"/>
<dbReference type="Pfam" id="PF02885">
    <property type="entry name" value="Glycos_trans_3N"/>
    <property type="match status" value="1"/>
</dbReference>
<comment type="pathway">
    <text evidence="1 9">Amino-acid biosynthesis; L-tryptophan biosynthesis; L-tryptophan from chorismate: step 2/5.</text>
</comment>
<feature type="binding site" evidence="9">
    <location>
        <position position="169"/>
    </location>
    <ligand>
        <name>anthranilate</name>
        <dbReference type="ChEBI" id="CHEBI:16567"/>
        <label>2</label>
    </ligand>
</feature>
<comment type="catalytic activity">
    <reaction evidence="7 9">
        <text>N-(5-phospho-beta-D-ribosyl)anthranilate + diphosphate = 5-phospho-alpha-D-ribose 1-diphosphate + anthranilate</text>
        <dbReference type="Rhea" id="RHEA:11768"/>
        <dbReference type="ChEBI" id="CHEBI:16567"/>
        <dbReference type="ChEBI" id="CHEBI:18277"/>
        <dbReference type="ChEBI" id="CHEBI:33019"/>
        <dbReference type="ChEBI" id="CHEBI:58017"/>
        <dbReference type="EC" id="2.4.2.18"/>
    </reaction>
</comment>
<dbReference type="FunFam" id="3.40.1030.10:FF:000002">
    <property type="entry name" value="Anthranilate phosphoribosyltransferase"/>
    <property type="match status" value="1"/>
</dbReference>
<dbReference type="GO" id="GO:0000287">
    <property type="term" value="F:magnesium ion binding"/>
    <property type="evidence" value="ECO:0007669"/>
    <property type="project" value="UniProtKB-UniRule"/>
</dbReference>
<evidence type="ECO:0000256" key="7">
    <source>
        <dbReference type="ARBA" id="ARBA00052328"/>
    </source>
</evidence>
<evidence type="ECO:0000256" key="2">
    <source>
        <dbReference type="ARBA" id="ARBA00022605"/>
    </source>
</evidence>
<feature type="domain" description="Glycosyl transferase family 3 N-terminal" evidence="11">
    <location>
        <begin position="9"/>
        <end position="68"/>
    </location>
</feature>
<keyword evidence="2 9" id="KW-0028">Amino-acid biosynthesis</keyword>
<comment type="cofactor">
    <cofactor evidence="9">
        <name>Mg(2+)</name>
        <dbReference type="ChEBI" id="CHEBI:18420"/>
    </cofactor>
    <text evidence="9">Binds 2 magnesium ions per monomer.</text>
</comment>
<organism evidence="12 13">
    <name type="scientific">Ferrimonas sediminicola</name>
    <dbReference type="NCBI Taxonomy" id="2569538"/>
    <lineage>
        <taxon>Bacteria</taxon>
        <taxon>Pseudomonadati</taxon>
        <taxon>Pseudomonadota</taxon>
        <taxon>Gammaproteobacteria</taxon>
        <taxon>Alteromonadales</taxon>
        <taxon>Ferrimonadaceae</taxon>
        <taxon>Ferrimonas</taxon>
    </lineage>
</organism>
<feature type="binding site" evidence="9">
    <location>
        <position position="227"/>
    </location>
    <ligand>
        <name>Mg(2+)</name>
        <dbReference type="ChEBI" id="CHEBI:18420"/>
        <label>2</label>
    </ligand>
</feature>
<feature type="binding site" evidence="9">
    <location>
        <position position="95"/>
    </location>
    <ligand>
        <name>Mg(2+)</name>
        <dbReference type="ChEBI" id="CHEBI:18420"/>
        <label>1</label>
    </ligand>
</feature>
<proteinExistence type="inferred from homology"/>
<dbReference type="PANTHER" id="PTHR43285">
    <property type="entry name" value="ANTHRANILATE PHOSPHORIBOSYLTRANSFERASE"/>
    <property type="match status" value="1"/>
</dbReference>
<keyword evidence="3 9" id="KW-0328">Glycosyltransferase</keyword>
<dbReference type="InterPro" id="IPR036320">
    <property type="entry name" value="Glycosyl_Trfase_fam3_N_dom_sf"/>
</dbReference>
<evidence type="ECO:0000256" key="1">
    <source>
        <dbReference type="ARBA" id="ARBA00004907"/>
    </source>
</evidence>
<protein>
    <recommendedName>
        <fullName evidence="9">Anthranilate phosphoribosyltransferase</fullName>
        <ecNumber evidence="9">2.4.2.18</ecNumber>
    </recommendedName>
</protein>
<feature type="binding site" evidence="9">
    <location>
        <begin position="93"/>
        <end position="96"/>
    </location>
    <ligand>
        <name>5-phospho-alpha-D-ribose 1-diphosphate</name>
        <dbReference type="ChEBI" id="CHEBI:58017"/>
    </ligand>
</feature>
<comment type="similarity">
    <text evidence="9">Belongs to the anthranilate phosphoribosyltransferase family.</text>
</comment>
<dbReference type="Pfam" id="PF00591">
    <property type="entry name" value="Glycos_transf_3"/>
    <property type="match status" value="1"/>
</dbReference>
<keyword evidence="13" id="KW-1185">Reference proteome</keyword>
<dbReference type="InterPro" id="IPR035902">
    <property type="entry name" value="Nuc_phospho_transferase"/>
</dbReference>
<comment type="caution">
    <text evidence="12">The sequence shown here is derived from an EMBL/GenBank/DDBJ whole genome shotgun (WGS) entry which is preliminary data.</text>
</comment>
<dbReference type="OrthoDB" id="9806430at2"/>
<comment type="caution">
    <text evidence="9">Lacks conserved residue(s) required for the propagation of feature annotation.</text>
</comment>
<dbReference type="EMBL" id="SWCI01000003">
    <property type="protein sequence ID" value="TKB49978.1"/>
    <property type="molecule type" value="Genomic_DNA"/>
</dbReference>
<dbReference type="SUPFAM" id="SSF47648">
    <property type="entry name" value="Nucleoside phosphorylase/phosphoribosyltransferase N-terminal domain"/>
    <property type="match status" value="1"/>
</dbReference>
<evidence type="ECO:0000259" key="10">
    <source>
        <dbReference type="Pfam" id="PF00591"/>
    </source>
</evidence>
<gene>
    <name evidence="9 12" type="primary">trpD</name>
    <name evidence="12" type="ORF">FCL40_07455</name>
</gene>
<dbReference type="HAMAP" id="MF_00211">
    <property type="entry name" value="TrpD"/>
    <property type="match status" value="1"/>
</dbReference>
<dbReference type="UniPathway" id="UPA00035">
    <property type="reaction ID" value="UER00041"/>
</dbReference>
<feature type="binding site" evidence="9">
    <location>
        <position position="228"/>
    </location>
    <ligand>
        <name>Mg(2+)</name>
        <dbReference type="ChEBI" id="CHEBI:18420"/>
        <label>1</label>
    </ligand>
</feature>
<evidence type="ECO:0000256" key="3">
    <source>
        <dbReference type="ARBA" id="ARBA00022676"/>
    </source>
</evidence>
<feature type="binding site" evidence="9">
    <location>
        <position position="228"/>
    </location>
    <ligand>
        <name>Mg(2+)</name>
        <dbReference type="ChEBI" id="CHEBI:18420"/>
        <label>2</label>
    </ligand>
</feature>
<feature type="binding site" evidence="9">
    <location>
        <position position="83"/>
    </location>
    <ligand>
        <name>anthranilate</name>
        <dbReference type="ChEBI" id="CHEBI:16567"/>
        <label>1</label>
    </ligand>
</feature>
<feature type="binding site" evidence="9">
    <location>
        <position position="83"/>
    </location>
    <ligand>
        <name>5-phospho-alpha-D-ribose 1-diphosphate</name>
        <dbReference type="ChEBI" id="CHEBI:58017"/>
    </ligand>
</feature>
<evidence type="ECO:0000256" key="8">
    <source>
        <dbReference type="ARBA" id="ARBA00061188"/>
    </source>
</evidence>
<feature type="binding site" evidence="9">
    <location>
        <position position="91"/>
    </location>
    <ligand>
        <name>5-phospho-alpha-D-ribose 1-diphosphate</name>
        <dbReference type="ChEBI" id="CHEBI:58017"/>
    </ligand>
</feature>
<dbReference type="InterPro" id="IPR017459">
    <property type="entry name" value="Glycosyl_Trfase_fam3_N_dom"/>
</dbReference>
<evidence type="ECO:0000256" key="9">
    <source>
        <dbReference type="HAMAP-Rule" id="MF_00211"/>
    </source>
</evidence>
<dbReference type="PANTHER" id="PTHR43285:SF2">
    <property type="entry name" value="ANTHRANILATE PHOSPHORIBOSYLTRANSFERASE"/>
    <property type="match status" value="1"/>
</dbReference>
<keyword evidence="6 9" id="KW-0057">Aromatic amino acid biosynthesis</keyword>
<sequence length="342" mass="36343">MLTPVQKMMTQLFEGQPLSREQAKTLFSYVVHGEVSEVELACVLIALKLRGEHIEEITGAAEALREAARPFPRPQGDLIDIVGTGGDGANTINISTTATFVAAAAGARVAKHGSRSVSSRSGASDLLSQFGVNLTMCPAHSARCLESLRVTFLFAPHYHAGMRHAAPVRQVMKTRTLFNVLGPLINPARPNQMLLGVYAPELIRPIAEVLRSLGVERALVVHGSGLDELAIHGDSRALEILGGELVERRFSPADLGVSQYDLAAIRGGEPEENRVISEQLLGGGGTDAQRAAVAVNAGAALYLSGKVDSMKAGTELALATMDAAKPLQLIRDFAQLSQREAV</sequence>